<keyword evidence="5" id="KW-1185">Reference proteome</keyword>
<feature type="region of interest" description="Disordered" evidence="1">
    <location>
        <begin position="25"/>
        <end position="44"/>
    </location>
</feature>
<comment type="caution">
    <text evidence="4">The sequence shown here is derived from an EMBL/GenBank/DDBJ whole genome shotgun (WGS) entry which is preliminary data.</text>
</comment>
<proteinExistence type="predicted"/>
<dbReference type="PANTHER" id="PTHR34523">
    <property type="entry name" value="COILED-COIL DOMAIN-CONTAINING PROTEIN 138"/>
    <property type="match status" value="1"/>
</dbReference>
<dbReference type="Pfam" id="PF21035">
    <property type="entry name" value="CCDC138_C"/>
    <property type="match status" value="1"/>
</dbReference>
<dbReference type="Pfam" id="PF21037">
    <property type="entry name" value="CCDC138_cc"/>
    <property type="match status" value="1"/>
</dbReference>
<feature type="domain" description="Coiled-coil-domain-containing protein 138 coiled-coil" evidence="3">
    <location>
        <begin position="159"/>
        <end position="217"/>
    </location>
</feature>
<gene>
    <name evidence="4" type="ORF">V1264_004538</name>
</gene>
<feature type="region of interest" description="Disordered" evidence="1">
    <location>
        <begin position="205"/>
        <end position="253"/>
    </location>
</feature>
<evidence type="ECO:0000313" key="4">
    <source>
        <dbReference type="EMBL" id="KAK7097587.1"/>
    </source>
</evidence>
<accession>A0AAN9B2D6</accession>
<dbReference type="EMBL" id="JBAMIC010000013">
    <property type="protein sequence ID" value="KAK7097587.1"/>
    <property type="molecule type" value="Genomic_DNA"/>
</dbReference>
<organism evidence="4 5">
    <name type="scientific">Littorina saxatilis</name>
    <dbReference type="NCBI Taxonomy" id="31220"/>
    <lineage>
        <taxon>Eukaryota</taxon>
        <taxon>Metazoa</taxon>
        <taxon>Spiralia</taxon>
        <taxon>Lophotrochozoa</taxon>
        <taxon>Mollusca</taxon>
        <taxon>Gastropoda</taxon>
        <taxon>Caenogastropoda</taxon>
        <taxon>Littorinimorpha</taxon>
        <taxon>Littorinoidea</taxon>
        <taxon>Littorinidae</taxon>
        <taxon>Littorina</taxon>
    </lineage>
</organism>
<protein>
    <recommendedName>
        <fullName evidence="6">Coiled-coil domain-containing protein 138</fullName>
    </recommendedName>
</protein>
<evidence type="ECO:0000256" key="1">
    <source>
        <dbReference type="SAM" id="MobiDB-lite"/>
    </source>
</evidence>
<evidence type="ECO:0000259" key="2">
    <source>
        <dbReference type="Pfam" id="PF21035"/>
    </source>
</evidence>
<dbReference type="PANTHER" id="PTHR34523:SF1">
    <property type="entry name" value="COILED-COIL DOMAIN-CONTAINING PROTEIN 138"/>
    <property type="match status" value="1"/>
</dbReference>
<feature type="domain" description="Coiled-coil" evidence="2">
    <location>
        <begin position="266"/>
        <end position="563"/>
    </location>
</feature>
<feature type="compositionally biased region" description="Basic and acidic residues" evidence="1">
    <location>
        <begin position="208"/>
        <end position="220"/>
    </location>
</feature>
<evidence type="ECO:0008006" key="6">
    <source>
        <dbReference type="Google" id="ProtNLM"/>
    </source>
</evidence>
<dbReference type="InterPro" id="IPR038798">
    <property type="entry name" value="CCDC138"/>
</dbReference>
<evidence type="ECO:0000259" key="3">
    <source>
        <dbReference type="Pfam" id="PF21037"/>
    </source>
</evidence>
<dbReference type="AlphaFoldDB" id="A0AAN9B2D6"/>
<dbReference type="Proteomes" id="UP001374579">
    <property type="component" value="Unassembled WGS sequence"/>
</dbReference>
<dbReference type="InterPro" id="IPR016024">
    <property type="entry name" value="ARM-type_fold"/>
</dbReference>
<sequence>MDNSGESDIGIGGGVTPIMGSPAAGYCGQVLDSDSDTEFSPVLRRERALRKQTEKKKRRGNVEVSFNIAETSSSKPLSQDYLNSIYEELQAISEKLKGENHLLYEREQKLKERERMLSISQSNLQTITDHQARQQVAAVQQKYLNEIAHLEQALKEKNKENKRLKENFETMKQANDMFKKEAGVLQAHNDKLSKQNSSLQARLSNLQKKQEFEQRQREGEVNTQQLELAPKATKGSKESKELEEKQSKQLKSKGTRSPVYDIMSVLLEWVCEAHLRQSMTEQPTHPSERFCATDFLQDKVLRLLPSFVEILRESQLSNVKRSLPCLQFVYWSLLLMEQGTSQQKASLSSTLRRLGEEIYRPRWLRVMEEGVSSVSLVLSSEAGDSAGDAPRDALFLRSHNQHVRLLSCVIILKTLSQADVLAHAFDVLKVELKSEVAKELFLYYQATPVITHYLKPTNKAFMSTAVDILLQMSTDSPFQAAFLESCSNESFFRTAAMVIRTPLSDPRIMERLSIILQKLSKIRSNKKFFEVYTIVTIIQELLRSCGNENAFLALNLKSILFNLNSTV</sequence>
<dbReference type="SUPFAM" id="SSF48371">
    <property type="entry name" value="ARM repeat"/>
    <property type="match status" value="1"/>
</dbReference>
<name>A0AAN9B2D6_9CAEN</name>
<reference evidence="4 5" key="1">
    <citation type="submission" date="2024-02" db="EMBL/GenBank/DDBJ databases">
        <title>Chromosome-scale genome assembly of the rough periwinkle Littorina saxatilis.</title>
        <authorList>
            <person name="De Jode A."/>
            <person name="Faria R."/>
            <person name="Formenti G."/>
            <person name="Sims Y."/>
            <person name="Smith T.P."/>
            <person name="Tracey A."/>
            <person name="Wood J.M.D."/>
            <person name="Zagrodzka Z.B."/>
            <person name="Johannesson K."/>
            <person name="Butlin R.K."/>
            <person name="Leder E.H."/>
        </authorList>
    </citation>
    <scope>NUCLEOTIDE SEQUENCE [LARGE SCALE GENOMIC DNA]</scope>
    <source>
        <strain evidence="4">Snail1</strain>
        <tissue evidence="4">Muscle</tissue>
    </source>
</reference>
<feature type="compositionally biased region" description="Basic and acidic residues" evidence="1">
    <location>
        <begin position="235"/>
        <end position="247"/>
    </location>
</feature>
<evidence type="ECO:0000313" key="5">
    <source>
        <dbReference type="Proteomes" id="UP001374579"/>
    </source>
</evidence>
<dbReference type="InterPro" id="IPR048750">
    <property type="entry name" value="CCDC138_C"/>
</dbReference>
<dbReference type="InterPro" id="IPR048751">
    <property type="entry name" value="CCDC138_CC"/>
</dbReference>